<feature type="non-terminal residue" evidence="1">
    <location>
        <position position="1"/>
    </location>
</feature>
<gene>
    <name evidence="1" type="ORF">PLEPLA_LOCUS37907</name>
</gene>
<organism evidence="1 2">
    <name type="scientific">Pleuronectes platessa</name>
    <name type="common">European plaice</name>
    <dbReference type="NCBI Taxonomy" id="8262"/>
    <lineage>
        <taxon>Eukaryota</taxon>
        <taxon>Metazoa</taxon>
        <taxon>Chordata</taxon>
        <taxon>Craniata</taxon>
        <taxon>Vertebrata</taxon>
        <taxon>Euteleostomi</taxon>
        <taxon>Actinopterygii</taxon>
        <taxon>Neopterygii</taxon>
        <taxon>Teleostei</taxon>
        <taxon>Neoteleostei</taxon>
        <taxon>Acanthomorphata</taxon>
        <taxon>Carangaria</taxon>
        <taxon>Pleuronectiformes</taxon>
        <taxon>Pleuronectoidei</taxon>
        <taxon>Pleuronectidae</taxon>
        <taxon>Pleuronectes</taxon>
    </lineage>
</organism>
<comment type="caution">
    <text evidence="1">The sequence shown here is derived from an EMBL/GenBank/DDBJ whole genome shotgun (WGS) entry which is preliminary data.</text>
</comment>
<name>A0A9N7VJ60_PLEPL</name>
<keyword evidence="2" id="KW-1185">Reference proteome</keyword>
<evidence type="ECO:0000313" key="2">
    <source>
        <dbReference type="Proteomes" id="UP001153269"/>
    </source>
</evidence>
<protein>
    <submittedName>
        <fullName evidence="1">Uncharacterized protein</fullName>
    </submittedName>
</protein>
<dbReference type="AlphaFoldDB" id="A0A9N7VJ60"/>
<sequence>MALSGNSVVKDEYKNSIGFPSDLNSSVSLEARSEASGADEGPPVHFSHGPLNFDLPLCIEEFCVSIGARQEVLCWG</sequence>
<reference evidence="1" key="1">
    <citation type="submission" date="2020-03" db="EMBL/GenBank/DDBJ databases">
        <authorList>
            <person name="Weist P."/>
        </authorList>
    </citation>
    <scope>NUCLEOTIDE SEQUENCE</scope>
</reference>
<dbReference type="EMBL" id="CADEAL010004046">
    <property type="protein sequence ID" value="CAB1450218.1"/>
    <property type="molecule type" value="Genomic_DNA"/>
</dbReference>
<accession>A0A9N7VJ60</accession>
<evidence type="ECO:0000313" key="1">
    <source>
        <dbReference type="EMBL" id="CAB1450218.1"/>
    </source>
</evidence>
<proteinExistence type="predicted"/>
<dbReference type="Proteomes" id="UP001153269">
    <property type="component" value="Unassembled WGS sequence"/>
</dbReference>